<gene>
    <name evidence="2" type="ORF">DSCW_11580</name>
</gene>
<dbReference type="EMBL" id="AP021875">
    <property type="protein sequence ID" value="BBO73741.1"/>
    <property type="molecule type" value="Genomic_DNA"/>
</dbReference>
<evidence type="ECO:0000313" key="3">
    <source>
        <dbReference type="Proteomes" id="UP000427769"/>
    </source>
</evidence>
<dbReference type="Pfam" id="PF00535">
    <property type="entry name" value="Glycos_transf_2"/>
    <property type="match status" value="1"/>
</dbReference>
<dbReference type="KEGG" id="dwd:DSCW_11580"/>
<dbReference type="InterPro" id="IPR001173">
    <property type="entry name" value="Glyco_trans_2-like"/>
</dbReference>
<feature type="domain" description="Glycosyltransferase 2-like" evidence="1">
    <location>
        <begin position="17"/>
        <end position="87"/>
    </location>
</feature>
<dbReference type="Proteomes" id="UP000427769">
    <property type="component" value="Chromosome"/>
</dbReference>
<protein>
    <recommendedName>
        <fullName evidence="1">Glycosyltransferase 2-like domain-containing protein</fullName>
    </recommendedName>
</protein>
<dbReference type="SUPFAM" id="SSF53448">
    <property type="entry name" value="Nucleotide-diphospho-sugar transferases"/>
    <property type="match status" value="1"/>
</dbReference>
<dbReference type="AlphaFoldDB" id="A0A5K7Z2I9"/>
<sequence>MSESGDIIRAPKTIYPQNRKLIILNFDEDIGATRTYNEGLIKATGKYCTYVVGDDMPHPHMIEGMVSALEEKNVDFVYSDMNVVDDAGCIIRQMRLPDYDFKTCLADWFHLGVSKLYRTGLHKSVGLMDEAYTAANDYDHYLRFAMAGCRFYHLPKILYSVRWHGPDRKTGQHAPARYEKLLAESRCCAQRARDYLNQNHT</sequence>
<evidence type="ECO:0000259" key="1">
    <source>
        <dbReference type="Pfam" id="PF00535"/>
    </source>
</evidence>
<reference evidence="2 3" key="1">
    <citation type="submission" date="2019-11" db="EMBL/GenBank/DDBJ databases">
        <title>Comparative genomics of hydrocarbon-degrading Desulfosarcina strains.</title>
        <authorList>
            <person name="Watanabe M."/>
            <person name="Kojima H."/>
            <person name="Fukui M."/>
        </authorList>
    </citation>
    <scope>NUCLEOTIDE SEQUENCE [LARGE SCALE GENOMIC DNA]</scope>
    <source>
        <strain evidence="2 3">PP31</strain>
    </source>
</reference>
<name>A0A5K7Z2I9_9BACT</name>
<evidence type="ECO:0000313" key="2">
    <source>
        <dbReference type="EMBL" id="BBO73741.1"/>
    </source>
</evidence>
<accession>A0A5K7Z2I9</accession>
<dbReference type="InterPro" id="IPR029044">
    <property type="entry name" value="Nucleotide-diphossugar_trans"/>
</dbReference>
<keyword evidence="3" id="KW-1185">Reference proteome</keyword>
<dbReference type="Gene3D" id="3.90.550.10">
    <property type="entry name" value="Spore Coat Polysaccharide Biosynthesis Protein SpsA, Chain A"/>
    <property type="match status" value="1"/>
</dbReference>
<proteinExistence type="predicted"/>
<organism evidence="2 3">
    <name type="scientific">Desulfosarcina widdelii</name>
    <dbReference type="NCBI Taxonomy" id="947919"/>
    <lineage>
        <taxon>Bacteria</taxon>
        <taxon>Pseudomonadati</taxon>
        <taxon>Thermodesulfobacteriota</taxon>
        <taxon>Desulfobacteria</taxon>
        <taxon>Desulfobacterales</taxon>
        <taxon>Desulfosarcinaceae</taxon>
        <taxon>Desulfosarcina</taxon>
    </lineage>
</organism>